<name>A0A3N4H087_9ACTN</name>
<reference evidence="4 5" key="1">
    <citation type="submission" date="2018-11" db="EMBL/GenBank/DDBJ databases">
        <title>Draft genome sequence of Gordonia sp. RS15-1S isolated from rice stems.</title>
        <authorList>
            <person name="Muangham S."/>
        </authorList>
    </citation>
    <scope>NUCLEOTIDE SEQUENCE [LARGE SCALE GENOMIC DNA]</scope>
    <source>
        <strain evidence="4 5">RS15-1S</strain>
    </source>
</reference>
<dbReference type="OrthoDB" id="9816320at2"/>
<keyword evidence="1 2" id="KW-0238">DNA-binding</keyword>
<dbReference type="InterPro" id="IPR001647">
    <property type="entry name" value="HTH_TetR"/>
</dbReference>
<evidence type="ECO:0000313" key="5">
    <source>
        <dbReference type="Proteomes" id="UP000267536"/>
    </source>
</evidence>
<dbReference type="GO" id="GO:0003677">
    <property type="term" value="F:DNA binding"/>
    <property type="evidence" value="ECO:0007669"/>
    <property type="project" value="UniProtKB-UniRule"/>
</dbReference>
<dbReference type="Proteomes" id="UP000267536">
    <property type="component" value="Unassembled WGS sequence"/>
</dbReference>
<feature type="domain" description="HTH tetR-type" evidence="3">
    <location>
        <begin position="4"/>
        <end position="64"/>
    </location>
</feature>
<dbReference type="PROSITE" id="PS50977">
    <property type="entry name" value="HTH_TETR_2"/>
    <property type="match status" value="1"/>
</dbReference>
<organism evidence="4 5">
    <name type="scientific">Gordonia oryzae</name>
    <dbReference type="NCBI Taxonomy" id="2487349"/>
    <lineage>
        <taxon>Bacteria</taxon>
        <taxon>Bacillati</taxon>
        <taxon>Actinomycetota</taxon>
        <taxon>Actinomycetes</taxon>
        <taxon>Mycobacteriales</taxon>
        <taxon>Gordoniaceae</taxon>
        <taxon>Gordonia</taxon>
    </lineage>
</organism>
<dbReference type="EMBL" id="RKMH01000011">
    <property type="protein sequence ID" value="RPA58634.1"/>
    <property type="molecule type" value="Genomic_DNA"/>
</dbReference>
<proteinExistence type="predicted"/>
<sequence>MRSRDKVSRALAAADRIAGREGVEALTLTRVAEEAGLSVGALHQYLPDRDAISAALVVRYHERIEMFMDDIIDRVEVDEIADPVAEVVGHIAAIYTDERSARIVRSVAALPGGLGRAHKARMAVKVCQLMQVCGLSDCGMTVARTVFAAADAVMHEAFGDVGESADGPDTDLLNELEAMIRAYLVNR</sequence>
<accession>A0A3N4H087</accession>
<evidence type="ECO:0000256" key="2">
    <source>
        <dbReference type="PROSITE-ProRule" id="PRU00335"/>
    </source>
</evidence>
<dbReference type="InterPro" id="IPR009057">
    <property type="entry name" value="Homeodomain-like_sf"/>
</dbReference>
<dbReference type="Gene3D" id="1.10.357.10">
    <property type="entry name" value="Tetracycline Repressor, domain 2"/>
    <property type="match status" value="1"/>
</dbReference>
<gene>
    <name evidence="4" type="ORF">EF294_15185</name>
</gene>
<keyword evidence="5" id="KW-1185">Reference proteome</keyword>
<dbReference type="Pfam" id="PF00440">
    <property type="entry name" value="TetR_N"/>
    <property type="match status" value="1"/>
</dbReference>
<dbReference type="AlphaFoldDB" id="A0A3N4H087"/>
<protein>
    <submittedName>
        <fullName evidence="4">TetR/AcrR family transcriptional regulator</fullName>
    </submittedName>
</protein>
<dbReference type="SUPFAM" id="SSF46689">
    <property type="entry name" value="Homeodomain-like"/>
    <property type="match status" value="1"/>
</dbReference>
<evidence type="ECO:0000256" key="1">
    <source>
        <dbReference type="ARBA" id="ARBA00023125"/>
    </source>
</evidence>
<evidence type="ECO:0000259" key="3">
    <source>
        <dbReference type="PROSITE" id="PS50977"/>
    </source>
</evidence>
<feature type="DNA-binding region" description="H-T-H motif" evidence="2">
    <location>
        <begin position="27"/>
        <end position="46"/>
    </location>
</feature>
<evidence type="ECO:0000313" key="4">
    <source>
        <dbReference type="EMBL" id="RPA58634.1"/>
    </source>
</evidence>
<comment type="caution">
    <text evidence="4">The sequence shown here is derived from an EMBL/GenBank/DDBJ whole genome shotgun (WGS) entry which is preliminary data.</text>
</comment>